<comment type="caution">
    <text evidence="1">The sequence shown here is derived from an EMBL/GenBank/DDBJ whole genome shotgun (WGS) entry which is preliminary data.</text>
</comment>
<keyword evidence="2" id="KW-1185">Reference proteome</keyword>
<sequence length="74" mass="8210">MKSTHNTARHTLALALAVQQHTLTATKRKQRLPMSLFESFFHHCSNSTPRRLDSAAGTSHSRGGAYHSPVGPEW</sequence>
<dbReference type="Proteomes" id="UP000799754">
    <property type="component" value="Unassembled WGS sequence"/>
</dbReference>
<reference evidence="1" key="1">
    <citation type="journal article" date="2020" name="Stud. Mycol.">
        <title>101 Dothideomycetes genomes: a test case for predicting lifestyles and emergence of pathogens.</title>
        <authorList>
            <person name="Haridas S."/>
            <person name="Albert R."/>
            <person name="Binder M."/>
            <person name="Bloem J."/>
            <person name="Labutti K."/>
            <person name="Salamov A."/>
            <person name="Andreopoulos B."/>
            <person name="Baker S."/>
            <person name="Barry K."/>
            <person name="Bills G."/>
            <person name="Bluhm B."/>
            <person name="Cannon C."/>
            <person name="Castanera R."/>
            <person name="Culley D."/>
            <person name="Daum C."/>
            <person name="Ezra D."/>
            <person name="Gonzalez J."/>
            <person name="Henrissat B."/>
            <person name="Kuo A."/>
            <person name="Liang C."/>
            <person name="Lipzen A."/>
            <person name="Lutzoni F."/>
            <person name="Magnuson J."/>
            <person name="Mondo S."/>
            <person name="Nolan M."/>
            <person name="Ohm R."/>
            <person name="Pangilinan J."/>
            <person name="Park H.-J."/>
            <person name="Ramirez L."/>
            <person name="Alfaro M."/>
            <person name="Sun H."/>
            <person name="Tritt A."/>
            <person name="Yoshinaga Y."/>
            <person name="Zwiers L.-H."/>
            <person name="Turgeon B."/>
            <person name="Goodwin S."/>
            <person name="Spatafora J."/>
            <person name="Crous P."/>
            <person name="Grigoriev I."/>
        </authorList>
    </citation>
    <scope>NUCLEOTIDE SEQUENCE</scope>
    <source>
        <strain evidence="1">CBS 525.71</strain>
    </source>
</reference>
<accession>A0ACB6SCK4</accession>
<evidence type="ECO:0000313" key="1">
    <source>
        <dbReference type="EMBL" id="KAF2631242.1"/>
    </source>
</evidence>
<evidence type="ECO:0000313" key="2">
    <source>
        <dbReference type="Proteomes" id="UP000799754"/>
    </source>
</evidence>
<name>A0ACB6SCK4_9PLEO</name>
<dbReference type="EMBL" id="MU006705">
    <property type="protein sequence ID" value="KAF2631242.1"/>
    <property type="molecule type" value="Genomic_DNA"/>
</dbReference>
<gene>
    <name evidence="1" type="ORF">BU25DRAFT_407766</name>
</gene>
<organism evidence="1 2">
    <name type="scientific">Macroventuria anomochaeta</name>
    <dbReference type="NCBI Taxonomy" id="301207"/>
    <lineage>
        <taxon>Eukaryota</taxon>
        <taxon>Fungi</taxon>
        <taxon>Dikarya</taxon>
        <taxon>Ascomycota</taxon>
        <taxon>Pezizomycotina</taxon>
        <taxon>Dothideomycetes</taxon>
        <taxon>Pleosporomycetidae</taxon>
        <taxon>Pleosporales</taxon>
        <taxon>Pleosporineae</taxon>
        <taxon>Didymellaceae</taxon>
        <taxon>Macroventuria</taxon>
    </lineage>
</organism>
<protein>
    <submittedName>
        <fullName evidence="1">Uncharacterized protein</fullName>
    </submittedName>
</protein>
<proteinExistence type="predicted"/>